<protein>
    <recommendedName>
        <fullName evidence="6">DUF4179 domain-containing protein</fullName>
    </recommendedName>
</protein>
<feature type="transmembrane region" description="Helical" evidence="1">
    <location>
        <begin position="61"/>
        <end position="84"/>
    </location>
</feature>
<dbReference type="Proteomes" id="UP000004416">
    <property type="component" value="Unassembled WGS sequence"/>
</dbReference>
<organism evidence="4 5">
    <name type="scientific">Desulfitobacterium hafniense DP7</name>
    <dbReference type="NCBI Taxonomy" id="537010"/>
    <lineage>
        <taxon>Bacteria</taxon>
        <taxon>Bacillati</taxon>
        <taxon>Bacillota</taxon>
        <taxon>Clostridia</taxon>
        <taxon>Eubacteriales</taxon>
        <taxon>Desulfitobacteriaceae</taxon>
        <taxon>Desulfitobacterium</taxon>
    </lineage>
</organism>
<comment type="caution">
    <text evidence="4">The sequence shown here is derived from an EMBL/GenBank/DDBJ whole genome shotgun (WGS) entry which is preliminary data.</text>
</comment>
<evidence type="ECO:0008006" key="6">
    <source>
        <dbReference type="Google" id="ProtNLM"/>
    </source>
</evidence>
<accession>G9XR88</accession>
<feature type="domain" description="DUF4179" evidence="2">
    <location>
        <begin position="54"/>
        <end position="145"/>
    </location>
</feature>
<dbReference type="AlphaFoldDB" id="G9XR88"/>
<dbReference type="InterPro" id="IPR040680">
    <property type="entry name" value="DUF5643"/>
</dbReference>
<dbReference type="HOGENOM" id="CLU_063861_0_0_9"/>
<dbReference type="InterPro" id="IPR025436">
    <property type="entry name" value="DUF4179"/>
</dbReference>
<evidence type="ECO:0000259" key="3">
    <source>
        <dbReference type="Pfam" id="PF18705"/>
    </source>
</evidence>
<dbReference type="Pfam" id="PF18705">
    <property type="entry name" value="DUF5643"/>
    <property type="match status" value="1"/>
</dbReference>
<dbReference type="Gene3D" id="2.60.40.1640">
    <property type="entry name" value="Conserved domain protein"/>
    <property type="match status" value="1"/>
</dbReference>
<dbReference type="PATRIC" id="fig|537010.4.peg.3259"/>
<keyword evidence="1" id="KW-0472">Membrane</keyword>
<proteinExistence type="predicted"/>
<keyword evidence="1" id="KW-0812">Transmembrane</keyword>
<dbReference type="Pfam" id="PF13786">
    <property type="entry name" value="DUF4179"/>
    <property type="match status" value="1"/>
</dbReference>
<dbReference type="EMBL" id="AFZX01000091">
    <property type="protein sequence ID" value="EHL05945.1"/>
    <property type="molecule type" value="Genomic_DNA"/>
</dbReference>
<name>G9XR88_DESHA</name>
<reference evidence="4 5" key="1">
    <citation type="submission" date="2011-08" db="EMBL/GenBank/DDBJ databases">
        <authorList>
            <person name="Weinstock G."/>
            <person name="Sodergren E."/>
            <person name="Clifton S."/>
            <person name="Fulton L."/>
            <person name="Fulton B."/>
            <person name="Courtney L."/>
            <person name="Fronick C."/>
            <person name="Harrison M."/>
            <person name="Strong C."/>
            <person name="Farmer C."/>
            <person name="Delahaunty K."/>
            <person name="Markovic C."/>
            <person name="Hall O."/>
            <person name="Minx P."/>
            <person name="Tomlinson C."/>
            <person name="Mitreva M."/>
            <person name="Hou S."/>
            <person name="Chen J."/>
            <person name="Wollam A."/>
            <person name="Pepin K.H."/>
            <person name="Johnson M."/>
            <person name="Bhonagiri V."/>
            <person name="Zhang X."/>
            <person name="Suruliraj S."/>
            <person name="Warren W."/>
            <person name="Chinwalla A."/>
            <person name="Mardis E.R."/>
            <person name="Wilson R.K."/>
        </authorList>
    </citation>
    <scope>NUCLEOTIDE SEQUENCE [LARGE SCALE GENOMIC DNA]</scope>
    <source>
        <strain evidence="4 5">DP7</strain>
    </source>
</reference>
<evidence type="ECO:0000256" key="1">
    <source>
        <dbReference type="SAM" id="Phobius"/>
    </source>
</evidence>
<gene>
    <name evidence="4" type="ORF">HMPREF0322_03486</name>
</gene>
<evidence type="ECO:0000259" key="2">
    <source>
        <dbReference type="Pfam" id="PF13786"/>
    </source>
</evidence>
<keyword evidence="1" id="KW-1133">Transmembrane helix</keyword>
<evidence type="ECO:0000313" key="5">
    <source>
        <dbReference type="Proteomes" id="UP000004416"/>
    </source>
</evidence>
<evidence type="ECO:0000313" key="4">
    <source>
        <dbReference type="EMBL" id="EHL05945.1"/>
    </source>
</evidence>
<sequence length="404" mass="45065">MLRMKDLYDFFNEMDIDLNEFAEAEVDELEKSRVKQRVREGIAAAGQLGGVKKRGKSKAMVAVAAAMLMTVGLSGFGLVFPAYAREVPVIGDIFRFLDDGRTGVYDLYTEKALDINMVKADNGIEVTLNQGIYDGRTLSFTYTIKTAEDFGERPYLDSRVEVDFAQGSAGSEQLKRVSPGVYVGQSNYTFFSEEEAREAISFRWRISGMTNMEERAETGDYPKTDCKLNFSVSLNALDYTVVKIDDNQTQAQNVVISLNRLSLTPINTLLYYSEVVPNNLSHAVQMDWEIKDDLGNVYEYEGNGGQGKVGDETTEMENIITFKRLDPKAKTLLITPTLKLILTQGAGVSMDEKGNETRFSYEGLPEGVDAGEWTMKPIRVDLSTVNKERPWALSGPSSTVQDNY</sequence>
<dbReference type="Gene3D" id="2.60.40.1630">
    <property type="entry name" value="bacillus anthracis domain"/>
    <property type="match status" value="1"/>
</dbReference>
<feature type="domain" description="DUF5643" evidence="3">
    <location>
        <begin position="240"/>
        <end position="351"/>
    </location>
</feature>